<sequence>MAFNQQTPFYTPRIPFTGSIHGGLQEGKSISISGRVLPGADRFNVNLQSGSTNNSNIALHINPRYDSHPAYVVTSTLQNGNWGSEERKLQSPFPAGSPFSLNITVCRDSYQLNVNGCHFMEYRHRIPFHQVDTIAVAGKVEISSISFQDSMFPGQPAFPAQPGFPPAMPAVPYKSPISGGFKPGRTITIQGTILPNATRFSVNLSHGYGIALHYNPRFNENTVVRNTKLAEQWGAEERDGVMTFQRGKPFMLTICCESHAFRIVVNGMQRHTYKHRFTPLKNINSLEIDGDISLTTVMV</sequence>
<dbReference type="InterPro" id="IPR001079">
    <property type="entry name" value="Galectin_CRD"/>
</dbReference>
<dbReference type="GO" id="GO:0005634">
    <property type="term" value="C:nucleus"/>
    <property type="evidence" value="ECO:0007669"/>
    <property type="project" value="TreeGrafter"/>
</dbReference>
<dbReference type="Pfam" id="PF00337">
    <property type="entry name" value="Gal-bind_lectin"/>
    <property type="match status" value="2"/>
</dbReference>
<dbReference type="PROSITE" id="PS51304">
    <property type="entry name" value="GALECTIN"/>
    <property type="match status" value="2"/>
</dbReference>
<feature type="domain" description="Galectin" evidence="4">
    <location>
        <begin position="173"/>
        <end position="299"/>
    </location>
</feature>
<keyword evidence="2" id="KW-0677">Repeat</keyword>
<dbReference type="SUPFAM" id="SSF49899">
    <property type="entry name" value="Concanavalin A-like lectins/glucanases"/>
    <property type="match status" value="2"/>
</dbReference>
<accession>A0A0X7YFG3</accession>
<dbReference type="CDD" id="cd00070">
    <property type="entry name" value="GLECT"/>
    <property type="match status" value="2"/>
</dbReference>
<evidence type="ECO:0000256" key="3">
    <source>
        <dbReference type="RuleBase" id="RU102079"/>
    </source>
</evidence>
<dbReference type="SMART" id="SM00276">
    <property type="entry name" value="GLECT"/>
    <property type="match status" value="2"/>
</dbReference>
<dbReference type="SMART" id="SM00908">
    <property type="entry name" value="Gal-bind_lectin"/>
    <property type="match status" value="2"/>
</dbReference>
<evidence type="ECO:0000256" key="1">
    <source>
        <dbReference type="ARBA" id="ARBA00022734"/>
    </source>
</evidence>
<dbReference type="InterPro" id="IPR013320">
    <property type="entry name" value="ConA-like_dom_sf"/>
</dbReference>
<dbReference type="GO" id="GO:0030246">
    <property type="term" value="F:carbohydrate binding"/>
    <property type="evidence" value="ECO:0007669"/>
    <property type="project" value="UniProtKB-UniRule"/>
</dbReference>
<evidence type="ECO:0000259" key="4">
    <source>
        <dbReference type="PROSITE" id="PS51304"/>
    </source>
</evidence>
<dbReference type="AlphaFoldDB" id="A0A0X7YFG3"/>
<dbReference type="PANTHER" id="PTHR11346:SF80">
    <property type="entry name" value="GALECTIN-9C"/>
    <property type="match status" value="1"/>
</dbReference>
<gene>
    <name evidence="5" type="primary">gal2</name>
</gene>
<dbReference type="GO" id="GO:0016936">
    <property type="term" value="F:galactoside binding"/>
    <property type="evidence" value="ECO:0007669"/>
    <property type="project" value="TreeGrafter"/>
</dbReference>
<dbReference type="InterPro" id="IPR044156">
    <property type="entry name" value="Galectin-like"/>
</dbReference>
<dbReference type="GO" id="GO:2000562">
    <property type="term" value="P:negative regulation of CD4-positive, alpha-beta T cell proliferation"/>
    <property type="evidence" value="ECO:0007669"/>
    <property type="project" value="TreeGrafter"/>
</dbReference>
<evidence type="ECO:0000313" key="5">
    <source>
        <dbReference type="EMBL" id="AGT40151.1"/>
    </source>
</evidence>
<dbReference type="PANTHER" id="PTHR11346">
    <property type="entry name" value="GALECTIN"/>
    <property type="match status" value="1"/>
</dbReference>
<evidence type="ECO:0000256" key="2">
    <source>
        <dbReference type="ARBA" id="ARBA00022737"/>
    </source>
</evidence>
<feature type="domain" description="Galectin" evidence="4">
    <location>
        <begin position="16"/>
        <end position="148"/>
    </location>
</feature>
<protein>
    <recommendedName>
        <fullName evidence="3">Galectin</fullName>
    </recommendedName>
</protein>
<dbReference type="FunFam" id="2.60.120.200:FF:000078">
    <property type="entry name" value="Galectin"/>
    <property type="match status" value="1"/>
</dbReference>
<dbReference type="SMR" id="A0A0X7YFG3"/>
<keyword evidence="1 3" id="KW-0430">Lectin</keyword>
<name>A0A0X7YFG3_TRAFA</name>
<dbReference type="GO" id="GO:0010628">
    <property type="term" value="P:positive regulation of gene expression"/>
    <property type="evidence" value="ECO:0007669"/>
    <property type="project" value="TreeGrafter"/>
</dbReference>
<dbReference type="FunFam" id="2.60.120.200:FF:000023">
    <property type="entry name" value="Galectin"/>
    <property type="match status" value="1"/>
</dbReference>
<dbReference type="EMBL" id="KC567230">
    <property type="protein sequence ID" value="AGT40151.1"/>
    <property type="molecule type" value="mRNA"/>
</dbReference>
<reference evidence="5" key="1">
    <citation type="submission" date="2013-02" db="EMBL/GenBank/DDBJ databases">
        <title>Molecular identification of Roughskin sculpin (Trachidermus fasciatus) galectin Tfgal2.</title>
        <authorList>
            <person name="Yu S."/>
            <person name="Chai Y."/>
            <person name="Zhu Q."/>
        </authorList>
    </citation>
    <scope>NUCLEOTIDE SEQUENCE</scope>
</reference>
<dbReference type="GO" id="GO:0032689">
    <property type="term" value="P:negative regulation of type II interferon production"/>
    <property type="evidence" value="ECO:0007669"/>
    <property type="project" value="TreeGrafter"/>
</dbReference>
<dbReference type="Gene3D" id="2.60.120.200">
    <property type="match status" value="2"/>
</dbReference>
<dbReference type="GO" id="GO:0005829">
    <property type="term" value="C:cytosol"/>
    <property type="evidence" value="ECO:0007669"/>
    <property type="project" value="TreeGrafter"/>
</dbReference>
<proteinExistence type="evidence at transcript level"/>
<organism evidence="5">
    <name type="scientific">Trachidermus fasciatus</name>
    <name type="common">Roughskin sculpin</name>
    <dbReference type="NCBI Taxonomy" id="290630"/>
    <lineage>
        <taxon>Eukaryota</taxon>
        <taxon>Metazoa</taxon>
        <taxon>Chordata</taxon>
        <taxon>Craniata</taxon>
        <taxon>Vertebrata</taxon>
        <taxon>Euteleostomi</taxon>
        <taxon>Actinopterygii</taxon>
        <taxon>Neopterygii</taxon>
        <taxon>Teleostei</taxon>
        <taxon>Neoteleostei</taxon>
        <taxon>Acanthomorphata</taxon>
        <taxon>Eupercaria</taxon>
        <taxon>Perciformes</taxon>
        <taxon>Cottioidei</taxon>
        <taxon>Cottales</taxon>
        <taxon>Cottidae</taxon>
        <taxon>Trachidermus</taxon>
    </lineage>
</organism>